<name>R3UAN6_9ENTE</name>
<accession>R3UAN6</accession>
<dbReference type="EMBL" id="AJAU01000005">
    <property type="protein sequence ID" value="EOL50468.1"/>
    <property type="molecule type" value="Genomic_DNA"/>
</dbReference>
<dbReference type="OrthoDB" id="2195211at2"/>
<evidence type="ECO:0000313" key="1">
    <source>
        <dbReference type="EMBL" id="EOL50468.1"/>
    </source>
</evidence>
<evidence type="ECO:0000313" key="2">
    <source>
        <dbReference type="Proteomes" id="UP000013840"/>
    </source>
</evidence>
<keyword evidence="2" id="KW-1185">Reference proteome</keyword>
<evidence type="ECO:0008006" key="3">
    <source>
        <dbReference type="Google" id="ProtNLM"/>
    </source>
</evidence>
<reference evidence="1 2" key="1">
    <citation type="submission" date="2013-02" db="EMBL/GenBank/DDBJ databases">
        <title>The Genome Sequence of Enterococcus caccae BAA-1240.</title>
        <authorList>
            <consortium name="The Broad Institute Genome Sequencing Platform"/>
            <consortium name="The Broad Institute Genome Sequencing Center for Infectious Disease"/>
            <person name="Earl A.M."/>
            <person name="Gilmore M.S."/>
            <person name="Lebreton F."/>
            <person name="Walker B."/>
            <person name="Young S.K."/>
            <person name="Zeng Q."/>
            <person name="Gargeya S."/>
            <person name="Fitzgerald M."/>
            <person name="Haas B."/>
            <person name="Abouelleil A."/>
            <person name="Alvarado L."/>
            <person name="Arachchi H.M."/>
            <person name="Berlin A.M."/>
            <person name="Chapman S.B."/>
            <person name="Dewar J."/>
            <person name="Goldberg J."/>
            <person name="Griggs A."/>
            <person name="Gujja S."/>
            <person name="Hansen M."/>
            <person name="Howarth C."/>
            <person name="Imamovic A."/>
            <person name="Larimer J."/>
            <person name="McCowan C."/>
            <person name="Murphy C."/>
            <person name="Neiman D."/>
            <person name="Pearson M."/>
            <person name="Priest M."/>
            <person name="Roberts A."/>
            <person name="Saif S."/>
            <person name="Shea T."/>
            <person name="Sisk P."/>
            <person name="Sykes S."/>
            <person name="Wortman J."/>
            <person name="Nusbaum C."/>
            <person name="Birren B."/>
        </authorList>
    </citation>
    <scope>NUCLEOTIDE SEQUENCE [LARGE SCALE GENOMIC DNA]</scope>
    <source>
        <strain evidence="1 2">ATCC BAA-1240</strain>
    </source>
</reference>
<proteinExistence type="predicted"/>
<dbReference type="Proteomes" id="UP000013840">
    <property type="component" value="Unassembled WGS sequence"/>
</dbReference>
<organism evidence="1 2">
    <name type="scientific">Enterococcus caccae ATCC BAA-1240</name>
    <dbReference type="NCBI Taxonomy" id="1158612"/>
    <lineage>
        <taxon>Bacteria</taxon>
        <taxon>Bacillati</taxon>
        <taxon>Bacillota</taxon>
        <taxon>Bacilli</taxon>
        <taxon>Lactobacillales</taxon>
        <taxon>Enterococcaceae</taxon>
        <taxon>Enterococcus</taxon>
    </lineage>
</organism>
<protein>
    <recommendedName>
        <fullName evidence="3">WxL domain-containing protein</fullName>
    </recommendedName>
</protein>
<sequence length="939" mass="104480">MKKYLIIFSMLVLFYCVLFSVAKPNTILADKMEENQIMKASTEDKKVISPLNGTDLSADKTNKNPLNARTSIQTYANNSIFTFPRVTSDYNTPLDSKYSFFPRMNDDSKWYYESTYATSKKKVETSKGTISDVNLDVVPITDDTTPGVLRVTNVGMYNGVNLDLLVKVTYIKKVNDTNIWGTIRTPAKFELGVEKSNFLNLYMSGKTDTEINIAITTVKSDTTKQIKTSGVVTYNQITIAKKLILQRDQISNLYTPNDSIVTYDPNSTMTINNGNPVYTFQSEANSNLATNRIVQQYEDLATRAVGICMNQTSSSVTQILSATPPLLIKPPIPVMSGENTVTKAADSSAYTIYQVVPSQPSKVLEQFDLAIILPAVFKNINTEDISIKDQNGIAITNDLFNKTITVGSDGQQMLKISATEAYLNSNLSNGSGLYSNIFRITVPVKIDFTKDYSAYAENDPNGEGNNSKLIKVNGIVTLFSKDFGGLLGESESETPVVFTNQSSLTFDFRDENNKQVFQKSIVQTVGNEYDNTALLDEVNDWGFSLVSVSDNIKGSQTPEDATVKIILKDKRFDGNIDFYKNEQLLENNVLKYDDKITVSFNTIYNGAMEDSTFKGGQIITTFPKNVFKDEPSNMKLVDKNGKSVGTVLYQQQGDPPGRMVGKINEDVPVGTEVYLKYDGTVSSEQPANSDYKFIFSLITMDNAFNNQFLKDFSQDVIVKPNTAQLNVKFLDEKGNQLHDPYTSEENVGTPIDLTKLTGVTETIKELTNDNYILAKKPDNEVITIIDGKNDFTYQFSGTLKISSAPDILDFETKKATIDAVKYTNPTIIGEPLVISDTRADKVKWNLKARIDQPLTHSDKVQGDIIIPDAIKYKYQDDELTLTDQDTVIFSHLNTDSGSYNVTKERWSKGDGFMLDLQPGAVKVLGKYKAQITITLENAK</sequence>
<dbReference type="AlphaFoldDB" id="R3UAN6"/>
<dbReference type="PATRIC" id="fig|1158612.3.peg.466"/>
<dbReference type="Gene3D" id="3.10.20.320">
    <property type="entry name" value="Putative peptidoglycan bound protein (lpxtg motif)"/>
    <property type="match status" value="1"/>
</dbReference>
<gene>
    <name evidence="1" type="ORF">UC7_00461</name>
</gene>
<comment type="caution">
    <text evidence="1">The sequence shown here is derived from an EMBL/GenBank/DDBJ whole genome shotgun (WGS) entry which is preliminary data.</text>
</comment>
<dbReference type="STRING" id="317735.RU98_GL000868"/>
<dbReference type="RefSeq" id="WP_010770644.1">
    <property type="nucleotide sequence ID" value="NZ_KB946332.1"/>
</dbReference>